<evidence type="ECO:0000313" key="3">
    <source>
        <dbReference type="EMBL" id="KIK06989.1"/>
    </source>
</evidence>
<evidence type="ECO:0000256" key="2">
    <source>
        <dbReference type="SAM" id="Phobius"/>
    </source>
</evidence>
<dbReference type="HOGENOM" id="CLU_012946_2_1_1"/>
<feature type="transmembrane region" description="Helical" evidence="2">
    <location>
        <begin position="427"/>
        <end position="451"/>
    </location>
</feature>
<keyword evidence="2" id="KW-1133">Transmembrane helix</keyword>
<dbReference type="PANTHER" id="PTHR12459">
    <property type="entry name" value="TRANSMEMBRANE PROTEIN 135-RELATED"/>
    <property type="match status" value="1"/>
</dbReference>
<keyword evidence="4" id="KW-1185">Reference proteome</keyword>
<dbReference type="OrthoDB" id="4021778at2759"/>
<dbReference type="EMBL" id="KN838550">
    <property type="protein sequence ID" value="KIK06989.1"/>
    <property type="molecule type" value="Genomic_DNA"/>
</dbReference>
<reference evidence="4" key="2">
    <citation type="submission" date="2015-01" db="EMBL/GenBank/DDBJ databases">
        <title>Evolutionary Origins and Diversification of the Mycorrhizal Mutualists.</title>
        <authorList>
            <consortium name="DOE Joint Genome Institute"/>
            <consortium name="Mycorrhizal Genomics Consortium"/>
            <person name="Kohler A."/>
            <person name="Kuo A."/>
            <person name="Nagy L.G."/>
            <person name="Floudas D."/>
            <person name="Copeland A."/>
            <person name="Barry K.W."/>
            <person name="Cichocki N."/>
            <person name="Veneault-Fourrey C."/>
            <person name="LaButti K."/>
            <person name="Lindquist E.A."/>
            <person name="Lipzen A."/>
            <person name="Lundell T."/>
            <person name="Morin E."/>
            <person name="Murat C."/>
            <person name="Riley R."/>
            <person name="Ohm R."/>
            <person name="Sun H."/>
            <person name="Tunlid A."/>
            <person name="Henrissat B."/>
            <person name="Grigoriev I.V."/>
            <person name="Hibbett D.S."/>
            <person name="Martin F."/>
        </authorList>
    </citation>
    <scope>NUCLEOTIDE SEQUENCE [LARGE SCALE GENOMIC DNA]</scope>
    <source>
        <strain evidence="4">LaAM-08-1</strain>
    </source>
</reference>
<keyword evidence="2" id="KW-0812">Transmembrane</keyword>
<dbReference type="InterPro" id="IPR026749">
    <property type="entry name" value="Tmem135"/>
</dbReference>
<feature type="region of interest" description="Disordered" evidence="1">
    <location>
        <begin position="574"/>
        <end position="612"/>
    </location>
</feature>
<name>A0A0C9XZC1_9AGAR</name>
<accession>A0A0C9XZC1</accession>
<protein>
    <recommendedName>
        <fullName evidence="5">Transmembrane protein 135 N-terminal domain-containing protein</fullName>
    </recommendedName>
</protein>
<dbReference type="PANTHER" id="PTHR12459:SF15">
    <property type="entry name" value="TRANSMEMBRANE PROTEIN 135"/>
    <property type="match status" value="1"/>
</dbReference>
<dbReference type="Proteomes" id="UP000054477">
    <property type="component" value="Unassembled WGS sequence"/>
</dbReference>
<gene>
    <name evidence="3" type="ORF">K443DRAFT_234297</name>
</gene>
<keyword evidence="2" id="KW-0472">Membrane</keyword>
<evidence type="ECO:0000313" key="4">
    <source>
        <dbReference type="Proteomes" id="UP000054477"/>
    </source>
</evidence>
<reference evidence="3 4" key="1">
    <citation type="submission" date="2014-04" db="EMBL/GenBank/DDBJ databases">
        <authorList>
            <consortium name="DOE Joint Genome Institute"/>
            <person name="Kuo A."/>
            <person name="Kohler A."/>
            <person name="Nagy L.G."/>
            <person name="Floudas D."/>
            <person name="Copeland A."/>
            <person name="Barry K.W."/>
            <person name="Cichocki N."/>
            <person name="Veneault-Fourrey C."/>
            <person name="LaButti K."/>
            <person name="Lindquist E.A."/>
            <person name="Lipzen A."/>
            <person name="Lundell T."/>
            <person name="Morin E."/>
            <person name="Murat C."/>
            <person name="Sun H."/>
            <person name="Tunlid A."/>
            <person name="Henrissat B."/>
            <person name="Grigoriev I.V."/>
            <person name="Hibbett D.S."/>
            <person name="Martin F."/>
            <person name="Nordberg H.P."/>
            <person name="Cantor M.N."/>
            <person name="Hua S.X."/>
        </authorList>
    </citation>
    <scope>NUCLEOTIDE SEQUENCE [LARGE SCALE GENOMIC DNA]</scope>
    <source>
        <strain evidence="3 4">LaAM-08-1</strain>
    </source>
</reference>
<proteinExistence type="predicted"/>
<dbReference type="AlphaFoldDB" id="A0A0C9XZC1"/>
<evidence type="ECO:0000256" key="1">
    <source>
        <dbReference type="SAM" id="MobiDB-lite"/>
    </source>
</evidence>
<evidence type="ECO:0008006" key="5">
    <source>
        <dbReference type="Google" id="ProtNLM"/>
    </source>
</evidence>
<organism evidence="3 4">
    <name type="scientific">Laccaria amethystina LaAM-08-1</name>
    <dbReference type="NCBI Taxonomy" id="1095629"/>
    <lineage>
        <taxon>Eukaryota</taxon>
        <taxon>Fungi</taxon>
        <taxon>Dikarya</taxon>
        <taxon>Basidiomycota</taxon>
        <taxon>Agaricomycotina</taxon>
        <taxon>Agaricomycetes</taxon>
        <taxon>Agaricomycetidae</taxon>
        <taxon>Agaricales</taxon>
        <taxon>Agaricineae</taxon>
        <taxon>Hydnangiaceae</taxon>
        <taxon>Laccaria</taxon>
    </lineage>
</organism>
<sequence length="612" mass="68021">MAVRPSKTSKAAWADYLPSLSDDPTHPAQVILRTYALSLSLSLGPSLIPLLASLVSAKLPAKSFFTTLKRILQRDLRCDGFAFAITTAVGGGALIRHLWHLLDDPTFTHKPVNAPKFLLDITDRIRMWSQLLSLSHEQRTFLSHLVSSSLGIVLLQAGRARSLRLRILSSGGVPTPNLSGISPTLDLTILLAVRAVDSIVQSFIINNSTSSPSSHVSRHLDISGKTQLEPHLVRDRLEMEKLKLEKLLSVKQTSQIDAFVFWACSARIMWCFFYKPQRLPRSYIKWIQTLANVDRRLMDALAYLREGTWSYINGSATHRNLLRTYSQDLGHPSSWGDPSVLPAYGRNVADSVWKAINVRSRTGVGGLPCELVHGTVGANLGVSDSCVMNAGLRATKAFAESMAIYLPAHFLPLLLTRPQALLRPHRFLGAFLGSIRSAAFLTSFITIFWYSVCLTRTIFLARLFPFISHDFWDGPQGCIMVGSLLCGSSIWIENGRRRGEMALYVLPRAIRACIPDSWLKRRNIGVRLAERLAFVLSISTLLTAGIHRQDSLRGLSRWTLAFVTNGPNAGFWKRKRLDPSIPPTPSIPATPQQNEMQDTSHPHTPKITDTLL</sequence>